<evidence type="ECO:0000256" key="6">
    <source>
        <dbReference type="ARBA" id="ARBA00023065"/>
    </source>
</evidence>
<evidence type="ECO:0000256" key="4">
    <source>
        <dbReference type="ARBA" id="ARBA00022448"/>
    </source>
</evidence>
<evidence type="ECO:0000256" key="10">
    <source>
        <dbReference type="HAMAP-Rule" id="MF_00815"/>
    </source>
</evidence>
<comment type="function">
    <text evidence="1 10">Produces ATP from ADP in the presence of a proton gradient across the membrane. The gamma chain is believed to be important in regulating ATPase activity and the flow of protons through the CF(0) complex.</text>
</comment>
<keyword evidence="7 10" id="KW-0472">Membrane</keyword>
<evidence type="ECO:0000256" key="8">
    <source>
        <dbReference type="ARBA" id="ARBA00023196"/>
    </source>
</evidence>
<dbReference type="InterPro" id="IPR000131">
    <property type="entry name" value="ATP_synth_F1_gsu"/>
</dbReference>
<dbReference type="AlphaFoldDB" id="A0A0G1FHP9"/>
<dbReference type="Proteomes" id="UP000034050">
    <property type="component" value="Unassembled WGS sequence"/>
</dbReference>
<evidence type="ECO:0000256" key="5">
    <source>
        <dbReference type="ARBA" id="ARBA00022781"/>
    </source>
</evidence>
<comment type="subunit">
    <text evidence="10">F-type ATPases have 2 components, CF(1) - the catalytic core - and CF(0) - the membrane proton channel. CF(1) has five subunits: alpha(3), beta(3), gamma(1), delta(1), epsilon(1). CF(0) has three main subunits: a, b and c.</text>
</comment>
<keyword evidence="8 10" id="KW-0139">CF(1)</keyword>
<dbReference type="PANTHER" id="PTHR11693:SF22">
    <property type="entry name" value="ATP SYNTHASE SUBUNIT GAMMA, MITOCHONDRIAL"/>
    <property type="match status" value="1"/>
</dbReference>
<dbReference type="EMBL" id="LCFD01000011">
    <property type="protein sequence ID" value="KKS86373.1"/>
    <property type="molecule type" value="Genomic_DNA"/>
</dbReference>
<dbReference type="InterPro" id="IPR035968">
    <property type="entry name" value="ATP_synth_F1_ATPase_gsu"/>
</dbReference>
<dbReference type="PRINTS" id="PR00126">
    <property type="entry name" value="ATPASEGAMMA"/>
</dbReference>
<sequence>MANLRLIKRRIKSAQNISQITRAMQMVAASKMKKAQGLAVSGRPYAEKIAEMVTKFVARIDPEQHPLLKENTNGKDLVILITTNKGLCGGLNTNLLRSLQKWFKETELASFQYVTLGKRGETYLVRGKRALLADFSEKIPFSQNIPALTTLITDGYIKGEFKRVEIVYNNFLSALRQEPTHKQLLPIKGLFIPAGQTVEKPEITPLEFLVEPDVESILDPLLFHYLENQVRDAVLQAEASEHSARMMAMKNATDNAREFIELLTLEYYRARQEKITYEISDMVTARLAVS</sequence>
<evidence type="ECO:0000256" key="9">
    <source>
        <dbReference type="ARBA" id="ARBA00023310"/>
    </source>
</evidence>
<dbReference type="GO" id="GO:0042777">
    <property type="term" value="P:proton motive force-driven plasma membrane ATP synthesis"/>
    <property type="evidence" value="ECO:0007669"/>
    <property type="project" value="UniProtKB-UniRule"/>
</dbReference>
<dbReference type="NCBIfam" id="TIGR01146">
    <property type="entry name" value="ATPsyn_F1gamma"/>
    <property type="match status" value="1"/>
</dbReference>
<dbReference type="PATRIC" id="fig|1618446.3.peg.1170"/>
<keyword evidence="4 10" id="KW-0813">Transport</keyword>
<comment type="caution">
    <text evidence="11">The sequence shown here is derived from an EMBL/GenBank/DDBJ whole genome shotgun (WGS) entry which is preliminary data.</text>
</comment>
<evidence type="ECO:0000256" key="2">
    <source>
        <dbReference type="ARBA" id="ARBA00004170"/>
    </source>
</evidence>
<dbReference type="GO" id="GO:0045259">
    <property type="term" value="C:proton-transporting ATP synthase complex"/>
    <property type="evidence" value="ECO:0007669"/>
    <property type="project" value="UniProtKB-KW"/>
</dbReference>
<evidence type="ECO:0000256" key="3">
    <source>
        <dbReference type="ARBA" id="ARBA00007681"/>
    </source>
</evidence>
<dbReference type="Gene3D" id="3.40.1380.10">
    <property type="match status" value="1"/>
</dbReference>
<reference evidence="11 12" key="1">
    <citation type="journal article" date="2015" name="Nature">
        <title>rRNA introns, odd ribosomes, and small enigmatic genomes across a large radiation of phyla.</title>
        <authorList>
            <person name="Brown C.T."/>
            <person name="Hug L.A."/>
            <person name="Thomas B.C."/>
            <person name="Sharon I."/>
            <person name="Castelle C.J."/>
            <person name="Singh A."/>
            <person name="Wilkins M.J."/>
            <person name="Williams K.H."/>
            <person name="Banfield J.F."/>
        </authorList>
    </citation>
    <scope>NUCLEOTIDE SEQUENCE [LARGE SCALE GENOMIC DNA]</scope>
</reference>
<proteinExistence type="inferred from homology"/>
<protein>
    <recommendedName>
        <fullName evidence="10">ATP synthase gamma chain</fullName>
    </recommendedName>
    <alternativeName>
        <fullName evidence="10">ATP synthase F1 sector gamma subunit</fullName>
    </alternativeName>
    <alternativeName>
        <fullName evidence="10">F-ATPase gamma subunit</fullName>
    </alternativeName>
</protein>
<evidence type="ECO:0000256" key="7">
    <source>
        <dbReference type="ARBA" id="ARBA00023136"/>
    </source>
</evidence>
<name>A0A0G1FHP9_9BACT</name>
<evidence type="ECO:0000313" key="12">
    <source>
        <dbReference type="Proteomes" id="UP000034050"/>
    </source>
</evidence>
<evidence type="ECO:0000256" key="1">
    <source>
        <dbReference type="ARBA" id="ARBA00003456"/>
    </source>
</evidence>
<organism evidence="11 12">
    <name type="scientific">Candidatus Gottesmanbacteria bacterium GW2011_GWB1_43_11</name>
    <dbReference type="NCBI Taxonomy" id="1618446"/>
    <lineage>
        <taxon>Bacteria</taxon>
        <taxon>Candidatus Gottesmaniibacteriota</taxon>
    </lineage>
</organism>
<keyword evidence="9 10" id="KW-0066">ATP synthesis</keyword>
<dbReference type="Gene3D" id="1.10.287.80">
    <property type="entry name" value="ATP synthase, gamma subunit, helix hairpin domain"/>
    <property type="match status" value="1"/>
</dbReference>
<dbReference type="HAMAP" id="MF_00815">
    <property type="entry name" value="ATP_synth_gamma_bact"/>
    <property type="match status" value="1"/>
</dbReference>
<dbReference type="GO" id="GO:0005886">
    <property type="term" value="C:plasma membrane"/>
    <property type="evidence" value="ECO:0007669"/>
    <property type="project" value="UniProtKB-SubCell"/>
</dbReference>
<evidence type="ECO:0000313" key="11">
    <source>
        <dbReference type="EMBL" id="KKS86373.1"/>
    </source>
</evidence>
<keyword evidence="6 10" id="KW-0406">Ion transport</keyword>
<keyword evidence="5 10" id="KW-0375">Hydrogen ion transport</keyword>
<dbReference type="SUPFAM" id="SSF52943">
    <property type="entry name" value="ATP synthase (F1-ATPase), gamma subunit"/>
    <property type="match status" value="1"/>
</dbReference>
<accession>A0A0G1FHP9</accession>
<gene>
    <name evidence="10" type="primary">atpG</name>
    <name evidence="11" type="ORF">UV61_C0011G0021</name>
</gene>
<dbReference type="Pfam" id="PF00231">
    <property type="entry name" value="ATP-synt"/>
    <property type="match status" value="1"/>
</dbReference>
<dbReference type="GO" id="GO:0046933">
    <property type="term" value="F:proton-transporting ATP synthase activity, rotational mechanism"/>
    <property type="evidence" value="ECO:0007669"/>
    <property type="project" value="UniProtKB-UniRule"/>
</dbReference>
<keyword evidence="10" id="KW-1003">Cell membrane</keyword>
<comment type="similarity">
    <text evidence="3 10">Belongs to the ATPase gamma chain family.</text>
</comment>
<comment type="subcellular location">
    <subcellularLocation>
        <location evidence="10">Cell membrane</location>
        <topology evidence="10">Peripheral membrane protein</topology>
    </subcellularLocation>
    <subcellularLocation>
        <location evidence="2">Membrane</location>
        <topology evidence="2">Peripheral membrane protein</topology>
    </subcellularLocation>
</comment>
<dbReference type="STRING" id="1618446.UV61_C0011G0021"/>
<dbReference type="PANTHER" id="PTHR11693">
    <property type="entry name" value="ATP SYNTHASE GAMMA CHAIN"/>
    <property type="match status" value="1"/>
</dbReference>
<dbReference type="GO" id="GO:0005524">
    <property type="term" value="F:ATP binding"/>
    <property type="evidence" value="ECO:0007669"/>
    <property type="project" value="UniProtKB-UniRule"/>
</dbReference>
<dbReference type="CDD" id="cd12151">
    <property type="entry name" value="F1-ATPase_gamma"/>
    <property type="match status" value="1"/>
</dbReference>